<dbReference type="Proteomes" id="UP001139493">
    <property type="component" value="Unassembled WGS sequence"/>
</dbReference>
<proteinExistence type="inferred from homology"/>
<dbReference type="GO" id="GO:0090729">
    <property type="term" value="F:toxin activity"/>
    <property type="evidence" value="ECO:0007669"/>
    <property type="project" value="UniProtKB-KW"/>
</dbReference>
<dbReference type="SUPFAM" id="SSF88723">
    <property type="entry name" value="PIN domain-like"/>
    <property type="match status" value="1"/>
</dbReference>
<name>A0A9X2FXQ3_9MICO</name>
<evidence type="ECO:0000256" key="2">
    <source>
        <dbReference type="ARBA" id="ARBA00022649"/>
    </source>
</evidence>
<dbReference type="Gene3D" id="3.40.50.1010">
    <property type="entry name" value="5'-nuclease"/>
    <property type="match status" value="1"/>
</dbReference>
<accession>A0A9X2FXQ3</accession>
<dbReference type="InterPro" id="IPR029060">
    <property type="entry name" value="PIN-like_dom_sf"/>
</dbReference>
<comment type="cofactor">
    <cofactor evidence="1 8">
        <name>Mg(2+)</name>
        <dbReference type="ChEBI" id="CHEBI:18420"/>
    </cofactor>
</comment>
<keyword evidence="6 8" id="KW-0460">Magnesium</keyword>
<feature type="binding site" evidence="8">
    <location>
        <position position="11"/>
    </location>
    <ligand>
        <name>Mg(2+)</name>
        <dbReference type="ChEBI" id="CHEBI:18420"/>
    </ligand>
</feature>
<keyword evidence="11" id="KW-1185">Reference proteome</keyword>
<dbReference type="PANTHER" id="PTHR33653">
    <property type="entry name" value="RIBONUCLEASE VAPC2"/>
    <property type="match status" value="1"/>
</dbReference>
<dbReference type="AlphaFoldDB" id="A0A9X2FXQ3"/>
<evidence type="ECO:0000256" key="8">
    <source>
        <dbReference type="HAMAP-Rule" id="MF_00265"/>
    </source>
</evidence>
<evidence type="ECO:0000256" key="3">
    <source>
        <dbReference type="ARBA" id="ARBA00022722"/>
    </source>
</evidence>
<dbReference type="EC" id="3.1.-.-" evidence="8"/>
<feature type="domain" description="PIN" evidence="9">
    <location>
        <begin position="9"/>
        <end position="125"/>
    </location>
</feature>
<evidence type="ECO:0000256" key="6">
    <source>
        <dbReference type="ARBA" id="ARBA00022842"/>
    </source>
</evidence>
<dbReference type="CDD" id="cd18768">
    <property type="entry name" value="PIN_MtVapC4-C5-like"/>
    <property type="match status" value="1"/>
</dbReference>
<dbReference type="RefSeq" id="WP_253832575.1">
    <property type="nucleotide sequence ID" value="NZ_JAMTCS010000001.1"/>
</dbReference>
<dbReference type="PANTHER" id="PTHR33653:SF1">
    <property type="entry name" value="RIBONUCLEASE VAPC2"/>
    <property type="match status" value="1"/>
</dbReference>
<evidence type="ECO:0000256" key="4">
    <source>
        <dbReference type="ARBA" id="ARBA00022723"/>
    </source>
</evidence>
<dbReference type="InterPro" id="IPR022907">
    <property type="entry name" value="VapC_family"/>
</dbReference>
<keyword evidence="8" id="KW-0800">Toxin</keyword>
<dbReference type="GO" id="GO:0016787">
    <property type="term" value="F:hydrolase activity"/>
    <property type="evidence" value="ECO:0007669"/>
    <property type="project" value="UniProtKB-KW"/>
</dbReference>
<evidence type="ECO:0000313" key="11">
    <source>
        <dbReference type="Proteomes" id="UP001139493"/>
    </source>
</evidence>
<evidence type="ECO:0000256" key="1">
    <source>
        <dbReference type="ARBA" id="ARBA00001946"/>
    </source>
</evidence>
<evidence type="ECO:0000313" key="10">
    <source>
        <dbReference type="EMBL" id="MCP2263260.1"/>
    </source>
</evidence>
<keyword evidence="4 8" id="KW-0479">Metal-binding</keyword>
<protein>
    <recommendedName>
        <fullName evidence="8">Ribonuclease VapC</fullName>
        <shortName evidence="8">RNase VapC</shortName>
        <ecNumber evidence="8">3.1.-.-</ecNumber>
    </recommendedName>
    <alternativeName>
        <fullName evidence="8">Toxin VapC</fullName>
    </alternativeName>
</protein>
<evidence type="ECO:0000256" key="5">
    <source>
        <dbReference type="ARBA" id="ARBA00022801"/>
    </source>
</evidence>
<dbReference type="EMBL" id="JAMTCS010000001">
    <property type="protein sequence ID" value="MCP2263260.1"/>
    <property type="molecule type" value="Genomic_DNA"/>
</dbReference>
<gene>
    <name evidence="8" type="primary">vapC</name>
    <name evidence="10" type="ORF">APR03_000583</name>
</gene>
<comment type="caution">
    <text evidence="10">The sequence shown here is derived from an EMBL/GenBank/DDBJ whole genome shotgun (WGS) entry which is preliminary data.</text>
</comment>
<dbReference type="HAMAP" id="MF_00265">
    <property type="entry name" value="VapC_Nob1"/>
    <property type="match status" value="1"/>
</dbReference>
<dbReference type="GO" id="GO:0000287">
    <property type="term" value="F:magnesium ion binding"/>
    <property type="evidence" value="ECO:0007669"/>
    <property type="project" value="UniProtKB-UniRule"/>
</dbReference>
<dbReference type="GO" id="GO:0004540">
    <property type="term" value="F:RNA nuclease activity"/>
    <property type="evidence" value="ECO:0007669"/>
    <property type="project" value="InterPro"/>
</dbReference>
<keyword evidence="2 8" id="KW-1277">Toxin-antitoxin system</keyword>
<evidence type="ECO:0000256" key="7">
    <source>
        <dbReference type="ARBA" id="ARBA00038093"/>
    </source>
</evidence>
<organism evidence="10 11">
    <name type="scientific">Promicromonospora thailandica</name>
    <dbReference type="NCBI Taxonomy" id="765201"/>
    <lineage>
        <taxon>Bacteria</taxon>
        <taxon>Bacillati</taxon>
        <taxon>Actinomycetota</taxon>
        <taxon>Actinomycetes</taxon>
        <taxon>Micrococcales</taxon>
        <taxon>Promicromonosporaceae</taxon>
        <taxon>Promicromonospora</taxon>
    </lineage>
</organism>
<dbReference type="InterPro" id="IPR002716">
    <property type="entry name" value="PIN_dom"/>
</dbReference>
<keyword evidence="3 8" id="KW-0540">Nuclease</keyword>
<sequence length="135" mass="14391">MSTPVARGLLDTSVFIGLESGRQLDGSALPDESFVSVITRAELQAGVLAAKDSETRARRLATLDAIGSLELLPVDATTASHWARLRVKLAENKRRVNVNDLWIASIALANGLPVVTQDADFEPLAELDALSVISV</sequence>
<dbReference type="InterPro" id="IPR050556">
    <property type="entry name" value="Type_II_TA_system_RNase"/>
</dbReference>
<feature type="binding site" evidence="8">
    <location>
        <position position="100"/>
    </location>
    <ligand>
        <name>Mg(2+)</name>
        <dbReference type="ChEBI" id="CHEBI:18420"/>
    </ligand>
</feature>
<dbReference type="Pfam" id="PF01850">
    <property type="entry name" value="PIN"/>
    <property type="match status" value="1"/>
</dbReference>
<reference evidence="10" key="1">
    <citation type="submission" date="2022-06" db="EMBL/GenBank/DDBJ databases">
        <title>Genomic Encyclopedia of Archaeal and Bacterial Type Strains, Phase II (KMG-II): from individual species to whole genera.</title>
        <authorList>
            <person name="Goeker M."/>
        </authorList>
    </citation>
    <scope>NUCLEOTIDE SEQUENCE</scope>
    <source>
        <strain evidence="10">DSM 26652</strain>
    </source>
</reference>
<keyword evidence="5 8" id="KW-0378">Hydrolase</keyword>
<comment type="function">
    <text evidence="8">Toxic component of a toxin-antitoxin (TA) system. An RNase.</text>
</comment>
<comment type="similarity">
    <text evidence="7 8">Belongs to the PINc/VapC protein family.</text>
</comment>
<evidence type="ECO:0000259" key="9">
    <source>
        <dbReference type="Pfam" id="PF01850"/>
    </source>
</evidence>